<dbReference type="OrthoDB" id="9796521at2"/>
<dbReference type="AlphaFoldDB" id="A0A3G5Z0A5"/>
<dbReference type="PROSITE" id="PS51819">
    <property type="entry name" value="VOC"/>
    <property type="match status" value="1"/>
</dbReference>
<dbReference type="CDD" id="cd07264">
    <property type="entry name" value="VOC_like"/>
    <property type="match status" value="1"/>
</dbReference>
<accession>A0A3G5Z0A5</accession>
<dbReference type="InterPro" id="IPR025870">
    <property type="entry name" value="Glyoxalase-like_dom"/>
</dbReference>
<organism evidence="1 2">
    <name type="scientific">Chryseobacterium indologenes</name>
    <name type="common">Flavobacterium indologenes</name>
    <dbReference type="NCBI Taxonomy" id="253"/>
    <lineage>
        <taxon>Bacteria</taxon>
        <taxon>Pseudomonadati</taxon>
        <taxon>Bacteroidota</taxon>
        <taxon>Flavobacteriia</taxon>
        <taxon>Flavobacteriales</taxon>
        <taxon>Weeksellaceae</taxon>
        <taxon>Chryseobacterium group</taxon>
        <taxon>Chryseobacterium</taxon>
    </lineage>
</organism>
<evidence type="ECO:0000313" key="2">
    <source>
        <dbReference type="Proteomes" id="UP000269015"/>
    </source>
</evidence>
<dbReference type="InterPro" id="IPR037523">
    <property type="entry name" value="VOC_core"/>
</dbReference>
<dbReference type="PANTHER" id="PTHR34109">
    <property type="entry name" value="BNAUNNG04460D PROTEIN-RELATED"/>
    <property type="match status" value="1"/>
</dbReference>
<gene>
    <name evidence="1" type="ORF">EG352_09855</name>
</gene>
<dbReference type="EMBL" id="CP033930">
    <property type="protein sequence ID" value="AZB18055.1"/>
    <property type="molecule type" value="Genomic_DNA"/>
</dbReference>
<dbReference type="Pfam" id="PF12681">
    <property type="entry name" value="Glyoxalase_2"/>
    <property type="match status" value="1"/>
</dbReference>
<name>A0A3G5Z0A5_CHRID</name>
<dbReference type="SUPFAM" id="SSF54593">
    <property type="entry name" value="Glyoxalase/Bleomycin resistance protein/Dihydroxybiphenyl dioxygenase"/>
    <property type="match status" value="1"/>
</dbReference>
<dbReference type="GeneID" id="56898895"/>
<dbReference type="RefSeq" id="WP_027374521.1">
    <property type="nucleotide sequence ID" value="NZ_CP023968.1"/>
</dbReference>
<sequence>MAKIQFKYVILYVEDVEQSMNFYKNTFEAEIKFITPEKDYGELSTGETSLSFASVDLASSNVKQGFLSSKAETKPFGIELGFTTDHVEELVEKAIKNGAVLYENIAVKPWGQKTAYIKDPNNYLIEICTSI</sequence>
<dbReference type="Proteomes" id="UP000269015">
    <property type="component" value="Chromosome"/>
</dbReference>
<dbReference type="InterPro" id="IPR029068">
    <property type="entry name" value="Glyas_Bleomycin-R_OHBP_Dase"/>
</dbReference>
<evidence type="ECO:0000313" key="1">
    <source>
        <dbReference type="EMBL" id="AZB18055.1"/>
    </source>
</evidence>
<proteinExistence type="predicted"/>
<reference evidence="1 2" key="1">
    <citation type="submission" date="2018-11" db="EMBL/GenBank/DDBJ databases">
        <title>Proposal to divide the Flavobacteriaceae and reorganize its genera based on Amino Acid Identity values calculated from whole genome sequences.</title>
        <authorList>
            <person name="Nicholson A.C."/>
            <person name="Gulvik C.A."/>
            <person name="Whitney A.M."/>
            <person name="Humrighouse B.W."/>
            <person name="Bell M."/>
            <person name="Holmes B."/>
            <person name="Steigerwalt A.G."/>
            <person name="Villarma A."/>
            <person name="Sheth M."/>
            <person name="Batra D."/>
            <person name="Pryor J."/>
            <person name="Bernardet J.-F."/>
            <person name="Hugo C."/>
            <person name="Kampfer P."/>
            <person name="Newman J."/>
            <person name="McQuiston J.R."/>
        </authorList>
    </citation>
    <scope>NUCLEOTIDE SEQUENCE [LARGE SCALE GENOMIC DNA]</scope>
    <source>
        <strain evidence="1 2">H5559</strain>
    </source>
</reference>
<dbReference type="Gene3D" id="3.10.180.10">
    <property type="entry name" value="2,3-Dihydroxybiphenyl 1,2-Dioxygenase, domain 1"/>
    <property type="match status" value="1"/>
</dbReference>
<protein>
    <submittedName>
        <fullName evidence="1">VOC family protein</fullName>
    </submittedName>
</protein>